<dbReference type="PROSITE" id="PS51257">
    <property type="entry name" value="PROKAR_LIPOPROTEIN"/>
    <property type="match status" value="1"/>
</dbReference>
<dbReference type="Proteomes" id="UP000787472">
    <property type="component" value="Unassembled WGS sequence"/>
</dbReference>
<protein>
    <submittedName>
        <fullName evidence="2">DUF3313 domain-containing protein</fullName>
    </submittedName>
</protein>
<dbReference type="Pfam" id="PF11769">
    <property type="entry name" value="DUF3313"/>
    <property type="match status" value="1"/>
</dbReference>
<proteinExistence type="predicted"/>
<dbReference type="RefSeq" id="WP_167192020.1">
    <property type="nucleotide sequence ID" value="NZ_JAAONZ010000026.1"/>
</dbReference>
<organism evidence="2 3">
    <name type="scientific">Pseudomaricurvus hydrocarbonicus</name>
    <dbReference type="NCBI Taxonomy" id="1470433"/>
    <lineage>
        <taxon>Bacteria</taxon>
        <taxon>Pseudomonadati</taxon>
        <taxon>Pseudomonadota</taxon>
        <taxon>Gammaproteobacteria</taxon>
        <taxon>Cellvibrionales</taxon>
        <taxon>Cellvibrionaceae</taxon>
        <taxon>Pseudomaricurvus</taxon>
    </lineage>
</organism>
<dbReference type="InterPro" id="IPR021747">
    <property type="entry name" value="DUF3313"/>
</dbReference>
<sequence>MRLGKRLCAASISSALAVLAGCTTPPPPTYDGLTLVPDTKFSTVYVKPNADITPYTTVVIDDCEVSFRKNWLRDQNSSRMDLTNRVTQTDVERIKTKLGEACKAHFKQAMVDNPHYTVSDSPITGAATLLLTPAIINLDINAPDVMRAGMNRTYTTSTGEMTLLLEAADATTNELMARVIDRARDINNNTLQWTNSVTNKAEADRVLRRWAKKLSDGLDEARKSQSSAL</sequence>
<keyword evidence="3" id="KW-1185">Reference proteome</keyword>
<feature type="chain" id="PRO_5039480988" evidence="1">
    <location>
        <begin position="21"/>
        <end position="229"/>
    </location>
</feature>
<gene>
    <name evidence="2" type="ORF">G8770_21975</name>
</gene>
<keyword evidence="1" id="KW-0732">Signal</keyword>
<dbReference type="AlphaFoldDB" id="A0A9E5MQ11"/>
<evidence type="ECO:0000313" key="3">
    <source>
        <dbReference type="Proteomes" id="UP000787472"/>
    </source>
</evidence>
<evidence type="ECO:0000256" key="1">
    <source>
        <dbReference type="SAM" id="SignalP"/>
    </source>
</evidence>
<comment type="caution">
    <text evidence="2">The sequence shown here is derived from an EMBL/GenBank/DDBJ whole genome shotgun (WGS) entry which is preliminary data.</text>
</comment>
<dbReference type="EMBL" id="JAAONZ010000026">
    <property type="protein sequence ID" value="NHO68227.1"/>
    <property type="molecule type" value="Genomic_DNA"/>
</dbReference>
<name>A0A9E5MQ11_9GAMM</name>
<feature type="signal peptide" evidence="1">
    <location>
        <begin position="1"/>
        <end position="20"/>
    </location>
</feature>
<reference evidence="2" key="1">
    <citation type="submission" date="2020-03" db="EMBL/GenBank/DDBJ databases">
        <authorList>
            <person name="Guo F."/>
        </authorList>
    </citation>
    <scope>NUCLEOTIDE SEQUENCE</scope>
    <source>
        <strain evidence="2">JCM 30134</strain>
    </source>
</reference>
<accession>A0A9E5MQ11</accession>
<evidence type="ECO:0000313" key="2">
    <source>
        <dbReference type="EMBL" id="NHO68227.1"/>
    </source>
</evidence>